<name>A0A2V3W7W5_9BACI</name>
<evidence type="ECO:0000256" key="4">
    <source>
        <dbReference type="ARBA" id="ARBA00023004"/>
    </source>
</evidence>
<dbReference type="GO" id="GO:0016491">
    <property type="term" value="F:oxidoreductase activity"/>
    <property type="evidence" value="ECO:0007669"/>
    <property type="project" value="UniProtKB-KW"/>
</dbReference>
<evidence type="ECO:0000256" key="2">
    <source>
        <dbReference type="ARBA" id="ARBA00022723"/>
    </source>
</evidence>
<protein>
    <submittedName>
        <fullName evidence="6">FAD dependent oxidoreductase</fullName>
    </submittedName>
</protein>
<dbReference type="Pfam" id="PF12831">
    <property type="entry name" value="FAD_oxidored"/>
    <property type="match status" value="1"/>
</dbReference>
<keyword evidence="2" id="KW-0479">Metal-binding</keyword>
<evidence type="ECO:0000256" key="1">
    <source>
        <dbReference type="ARBA" id="ARBA00022485"/>
    </source>
</evidence>
<keyword evidence="4" id="KW-0408">Iron</keyword>
<proteinExistence type="predicted"/>
<sequence>MSFDNLYYYKPSEKKEQIEEGLHYDVVIYGATPAGLTAAVQSSKLGLSVCIAEFGRNIGGMTASGLGATDLGAVEATGGLSLAFYQLVGEHYGEEMKQAFEPHVAKKIFEKWVKDYNIAVYYEQYLDKVEMENGKIKCIKMEDGSSYEGKIFVDASYEGDLLARAGVSYYVGRESNSTYKEIYNGIYFGGPHHKFETWIDPYVIEGNKESGLVEGVVELSPDEIGFNGQGDKSIQAYNFRVCLTQEEENKIPFPKPPQYDADRYLLLLRYIQAGFWDAMNLHTMMPNGKSDLNNYGGFSSDNIGRNYEWPNGSYEKREEIFQDHVTYNLGMLYFLANDSRVPQDIRDEVSSWGLPKDEFIETGHWPHQLYIREARRMISDYVMTDHNCLGYSSVDDSIGLASYQMDSHHCRRVVLDGRCVNEGDVQIPISPYPISYRAIRPKEEECTNLLVPVCLSSSHIAYGSIRMEPVFMILGQSAGVAAYLAIKNELNVQQIPYAELKAALLNEGQVVEWDPSIEYDPIKEMEKTFGKETKKR</sequence>
<accession>A0A2V3W7W5</accession>
<keyword evidence="5" id="KW-0411">Iron-sulfur</keyword>
<evidence type="ECO:0000313" key="6">
    <source>
        <dbReference type="EMBL" id="PXW90120.1"/>
    </source>
</evidence>
<evidence type="ECO:0000256" key="5">
    <source>
        <dbReference type="ARBA" id="ARBA00023014"/>
    </source>
</evidence>
<dbReference type="SUPFAM" id="SSF51905">
    <property type="entry name" value="FAD/NAD(P)-binding domain"/>
    <property type="match status" value="1"/>
</dbReference>
<keyword evidence="7" id="KW-1185">Reference proteome</keyword>
<dbReference type="InterPro" id="IPR039650">
    <property type="entry name" value="HdrA-like"/>
</dbReference>
<organism evidence="6 7">
    <name type="scientific">Pseudogracilibacillus auburnensis</name>
    <dbReference type="NCBI Taxonomy" id="1494959"/>
    <lineage>
        <taxon>Bacteria</taxon>
        <taxon>Bacillati</taxon>
        <taxon>Bacillota</taxon>
        <taxon>Bacilli</taxon>
        <taxon>Bacillales</taxon>
        <taxon>Bacillaceae</taxon>
        <taxon>Pseudogracilibacillus</taxon>
    </lineage>
</organism>
<dbReference type="OrthoDB" id="9777740at2"/>
<dbReference type="PANTHER" id="PTHR43498:SF1">
    <property type="entry name" value="COB--COM HETERODISULFIDE REDUCTASE IRON-SULFUR SUBUNIT A"/>
    <property type="match status" value="1"/>
</dbReference>
<keyword evidence="3" id="KW-0560">Oxidoreductase</keyword>
<dbReference type="GO" id="GO:0051539">
    <property type="term" value="F:4 iron, 4 sulfur cluster binding"/>
    <property type="evidence" value="ECO:0007669"/>
    <property type="project" value="UniProtKB-KW"/>
</dbReference>
<dbReference type="Gene3D" id="3.50.50.60">
    <property type="entry name" value="FAD/NAD(P)-binding domain"/>
    <property type="match status" value="1"/>
</dbReference>
<keyword evidence="1" id="KW-0004">4Fe-4S</keyword>
<dbReference type="PANTHER" id="PTHR43498">
    <property type="entry name" value="FERREDOXIN:COB-COM HETERODISULFIDE REDUCTASE SUBUNIT A"/>
    <property type="match status" value="1"/>
</dbReference>
<comment type="caution">
    <text evidence="6">The sequence shown here is derived from an EMBL/GenBank/DDBJ whole genome shotgun (WGS) entry which is preliminary data.</text>
</comment>
<dbReference type="Proteomes" id="UP000247978">
    <property type="component" value="Unassembled WGS sequence"/>
</dbReference>
<evidence type="ECO:0000313" key="7">
    <source>
        <dbReference type="Proteomes" id="UP000247978"/>
    </source>
</evidence>
<gene>
    <name evidence="6" type="ORF">DFR56_10128</name>
</gene>
<dbReference type="EMBL" id="QJJQ01000001">
    <property type="protein sequence ID" value="PXW90120.1"/>
    <property type="molecule type" value="Genomic_DNA"/>
</dbReference>
<reference evidence="6 7" key="1">
    <citation type="submission" date="2018-05" db="EMBL/GenBank/DDBJ databases">
        <title>Genomic Encyclopedia of Type Strains, Phase IV (KMG-IV): sequencing the most valuable type-strain genomes for metagenomic binning, comparative biology and taxonomic classification.</title>
        <authorList>
            <person name="Goeker M."/>
        </authorList>
    </citation>
    <scope>NUCLEOTIDE SEQUENCE [LARGE SCALE GENOMIC DNA]</scope>
    <source>
        <strain evidence="6 7">DSM 28556</strain>
    </source>
</reference>
<dbReference type="RefSeq" id="WP_110393405.1">
    <property type="nucleotide sequence ID" value="NZ_JBHUHB010000001.1"/>
</dbReference>
<dbReference type="InterPro" id="IPR036188">
    <property type="entry name" value="FAD/NAD-bd_sf"/>
</dbReference>
<dbReference type="AlphaFoldDB" id="A0A2V3W7W5"/>
<dbReference type="GO" id="GO:0046872">
    <property type="term" value="F:metal ion binding"/>
    <property type="evidence" value="ECO:0007669"/>
    <property type="project" value="UniProtKB-KW"/>
</dbReference>
<evidence type="ECO:0000256" key="3">
    <source>
        <dbReference type="ARBA" id="ARBA00023002"/>
    </source>
</evidence>